<evidence type="ECO:0000313" key="7">
    <source>
        <dbReference type="EMBL" id="MBR0552047.1"/>
    </source>
</evidence>
<feature type="transmembrane region" description="Helical" evidence="6">
    <location>
        <begin position="320"/>
        <end position="341"/>
    </location>
</feature>
<feature type="transmembrane region" description="Helical" evidence="6">
    <location>
        <begin position="43"/>
        <end position="69"/>
    </location>
</feature>
<dbReference type="Pfam" id="PF13520">
    <property type="entry name" value="AA_permease_2"/>
    <property type="match status" value="1"/>
</dbReference>
<feature type="transmembrane region" description="Helical" evidence="6">
    <location>
        <begin position="401"/>
        <end position="419"/>
    </location>
</feature>
<dbReference type="InterPro" id="IPR050367">
    <property type="entry name" value="APC_superfamily"/>
</dbReference>
<dbReference type="PIRSF" id="PIRSF006060">
    <property type="entry name" value="AA_transporter"/>
    <property type="match status" value="1"/>
</dbReference>
<feature type="transmembrane region" description="Helical" evidence="6">
    <location>
        <begin position="347"/>
        <end position="365"/>
    </location>
</feature>
<evidence type="ECO:0000256" key="1">
    <source>
        <dbReference type="ARBA" id="ARBA00004651"/>
    </source>
</evidence>
<accession>A0A8T4IBK8</accession>
<keyword evidence="5 6" id="KW-0472">Membrane</keyword>
<evidence type="ECO:0000256" key="5">
    <source>
        <dbReference type="ARBA" id="ARBA00023136"/>
    </source>
</evidence>
<evidence type="ECO:0000256" key="2">
    <source>
        <dbReference type="ARBA" id="ARBA00022475"/>
    </source>
</evidence>
<dbReference type="Proteomes" id="UP000676996">
    <property type="component" value="Unassembled WGS sequence"/>
</dbReference>
<proteinExistence type="predicted"/>
<organism evidence="7 8">
    <name type="scientific">Stakelama marina</name>
    <dbReference type="NCBI Taxonomy" id="2826939"/>
    <lineage>
        <taxon>Bacteria</taxon>
        <taxon>Pseudomonadati</taxon>
        <taxon>Pseudomonadota</taxon>
        <taxon>Alphaproteobacteria</taxon>
        <taxon>Sphingomonadales</taxon>
        <taxon>Sphingomonadaceae</taxon>
        <taxon>Stakelama</taxon>
    </lineage>
</organism>
<dbReference type="AlphaFoldDB" id="A0A8T4IBK8"/>
<feature type="transmembrane region" description="Helical" evidence="6">
    <location>
        <begin position="192"/>
        <end position="210"/>
    </location>
</feature>
<feature type="transmembrane region" description="Helical" evidence="6">
    <location>
        <begin position="12"/>
        <end position="37"/>
    </location>
</feature>
<feature type="transmembrane region" description="Helical" evidence="6">
    <location>
        <begin position="81"/>
        <end position="105"/>
    </location>
</feature>
<feature type="transmembrane region" description="Helical" evidence="6">
    <location>
        <begin position="125"/>
        <end position="146"/>
    </location>
</feature>
<keyword evidence="2" id="KW-1003">Cell membrane</keyword>
<dbReference type="RefSeq" id="WP_284053301.1">
    <property type="nucleotide sequence ID" value="NZ_JAGRQC010000001.1"/>
</dbReference>
<comment type="caution">
    <text evidence="7">The sequence shown here is derived from an EMBL/GenBank/DDBJ whole genome shotgun (WGS) entry which is preliminary data.</text>
</comment>
<dbReference type="PANTHER" id="PTHR42770">
    <property type="entry name" value="AMINO ACID TRANSPORTER-RELATED"/>
    <property type="match status" value="1"/>
</dbReference>
<feature type="transmembrane region" description="Helical" evidence="6">
    <location>
        <begin position="222"/>
        <end position="247"/>
    </location>
</feature>
<dbReference type="GO" id="GO:0022857">
    <property type="term" value="F:transmembrane transporter activity"/>
    <property type="evidence" value="ECO:0007669"/>
    <property type="project" value="InterPro"/>
</dbReference>
<sequence length="432" mass="44760">MNQQTKPPRVVGVFGASLMSVNGMIGAGIFALPALLYDKTGAFAPWMFLIFGALFACGTLIAAQLAAMFRSSGGPQLYVQAAFGPVLGFQVGWLHVIAMAAGRAATLHVLVSYLAVFFPALDGPVARPVAVLSLLLALGGVSLSGMRRAIDGLAVGTVLKVTPIVVLCAAAFAKGGMSFSFRPPDLGTFDSVALLVFFAFSGASNAANSAGEVKEPRRTLPVSMLLSLAMIVAFYMIVEWAFIAAGAPSSGNGTPLAAAAGKVMGPAGAVALTLAAVFSIASNSLTYFVGGPRVIYGMAERGLLPDRLTHLSPRFLTPDWAIILFTLMVAVVSLSGTFAFLAEVTALGAQFIGLCMIGAFVLFRIRGRGEESRGLSPFWIAIVAVTVAFAIYAALQATLAAYMLIVALLLVGSVLGMLARRGGVARPAPIFE</sequence>
<dbReference type="GO" id="GO:0005886">
    <property type="term" value="C:plasma membrane"/>
    <property type="evidence" value="ECO:0007669"/>
    <property type="project" value="UniProtKB-SubCell"/>
</dbReference>
<dbReference type="Gene3D" id="1.20.1740.10">
    <property type="entry name" value="Amino acid/polyamine transporter I"/>
    <property type="match status" value="1"/>
</dbReference>
<feature type="transmembrane region" description="Helical" evidence="6">
    <location>
        <begin position="267"/>
        <end position="289"/>
    </location>
</feature>
<comment type="subcellular location">
    <subcellularLocation>
        <location evidence="1">Cell membrane</location>
        <topology evidence="1">Multi-pass membrane protein</topology>
    </subcellularLocation>
</comment>
<evidence type="ECO:0000313" key="8">
    <source>
        <dbReference type="Proteomes" id="UP000676996"/>
    </source>
</evidence>
<dbReference type="PANTHER" id="PTHR42770:SF7">
    <property type="entry name" value="MEMBRANE PROTEIN"/>
    <property type="match status" value="1"/>
</dbReference>
<evidence type="ECO:0000256" key="3">
    <source>
        <dbReference type="ARBA" id="ARBA00022692"/>
    </source>
</evidence>
<dbReference type="InterPro" id="IPR002293">
    <property type="entry name" value="AA/rel_permease1"/>
</dbReference>
<feature type="transmembrane region" description="Helical" evidence="6">
    <location>
        <begin position="377"/>
        <end position="395"/>
    </location>
</feature>
<evidence type="ECO:0000256" key="4">
    <source>
        <dbReference type="ARBA" id="ARBA00022989"/>
    </source>
</evidence>
<keyword evidence="3 6" id="KW-0812">Transmembrane</keyword>
<keyword evidence="8" id="KW-1185">Reference proteome</keyword>
<evidence type="ECO:0000256" key="6">
    <source>
        <dbReference type="SAM" id="Phobius"/>
    </source>
</evidence>
<keyword evidence="4 6" id="KW-1133">Transmembrane helix</keyword>
<dbReference type="EMBL" id="JAGRQC010000001">
    <property type="protein sequence ID" value="MBR0552047.1"/>
    <property type="molecule type" value="Genomic_DNA"/>
</dbReference>
<feature type="transmembrane region" description="Helical" evidence="6">
    <location>
        <begin position="153"/>
        <end position="172"/>
    </location>
</feature>
<gene>
    <name evidence="7" type="ORF">J7S20_05970</name>
</gene>
<reference evidence="7" key="1">
    <citation type="submission" date="2021-04" db="EMBL/GenBank/DDBJ databases">
        <title>Ouciella asimina sp. nov., isolated from the surface seawater in the hydrothermal field of Okinawa Trough.</title>
        <authorList>
            <person name="Shuang W."/>
        </authorList>
    </citation>
    <scope>NUCLEOTIDE SEQUENCE</scope>
    <source>
        <strain evidence="7">LXI357</strain>
    </source>
</reference>
<protein>
    <submittedName>
        <fullName evidence="7">Amino acid permease</fullName>
    </submittedName>
</protein>
<name>A0A8T4IBK8_9SPHN</name>